<evidence type="ECO:0000313" key="2">
    <source>
        <dbReference type="WBParaSite" id="PgR059_g046_t05"/>
    </source>
</evidence>
<keyword evidence="1" id="KW-1185">Reference proteome</keyword>
<protein>
    <submittedName>
        <fullName evidence="2">Saposin B-type domain-containing protein</fullName>
    </submittedName>
</protein>
<dbReference type="Proteomes" id="UP000887569">
    <property type="component" value="Unplaced"/>
</dbReference>
<proteinExistence type="predicted"/>
<sequence length="121" mass="13656">LVLLLNVENKEMKAITLFVAIVAQCMAIPLKISSPKACTECTDLIDEVIILNRKTVDRVADRKIDSVLRNICNKNIIYKLTCEVMKSTIADLRRNTMNALKAELRGENKLLSTLVIRNDLK</sequence>
<evidence type="ECO:0000313" key="1">
    <source>
        <dbReference type="Proteomes" id="UP000887569"/>
    </source>
</evidence>
<accession>A0A915BTK4</accession>
<reference evidence="2" key="1">
    <citation type="submission" date="2022-11" db="UniProtKB">
        <authorList>
            <consortium name="WormBaseParasite"/>
        </authorList>
    </citation>
    <scope>IDENTIFICATION</scope>
</reference>
<organism evidence="1 2">
    <name type="scientific">Parascaris univalens</name>
    <name type="common">Nematode worm</name>
    <dbReference type="NCBI Taxonomy" id="6257"/>
    <lineage>
        <taxon>Eukaryota</taxon>
        <taxon>Metazoa</taxon>
        <taxon>Ecdysozoa</taxon>
        <taxon>Nematoda</taxon>
        <taxon>Chromadorea</taxon>
        <taxon>Rhabditida</taxon>
        <taxon>Spirurina</taxon>
        <taxon>Ascaridomorpha</taxon>
        <taxon>Ascaridoidea</taxon>
        <taxon>Ascarididae</taxon>
        <taxon>Parascaris</taxon>
    </lineage>
</organism>
<name>A0A915BTK4_PARUN</name>
<dbReference type="AlphaFoldDB" id="A0A915BTK4"/>
<dbReference type="WBParaSite" id="PgR059_g046_t05">
    <property type="protein sequence ID" value="PgR059_g046_t05"/>
    <property type="gene ID" value="PgR059_g046"/>
</dbReference>